<feature type="transmembrane region" description="Helical" evidence="6">
    <location>
        <begin position="245"/>
        <end position="265"/>
    </location>
</feature>
<dbReference type="PANTHER" id="PTHR32322:SF2">
    <property type="entry name" value="EAMA DOMAIN-CONTAINING PROTEIN"/>
    <property type="match status" value="1"/>
</dbReference>
<feature type="transmembrane region" description="Helical" evidence="6">
    <location>
        <begin position="271"/>
        <end position="289"/>
    </location>
</feature>
<dbReference type="Pfam" id="PF00892">
    <property type="entry name" value="EamA"/>
    <property type="match status" value="2"/>
</dbReference>
<keyword evidence="5 6" id="KW-0472">Membrane</keyword>
<evidence type="ECO:0000256" key="2">
    <source>
        <dbReference type="ARBA" id="ARBA00007362"/>
    </source>
</evidence>
<evidence type="ECO:0000256" key="4">
    <source>
        <dbReference type="ARBA" id="ARBA00022989"/>
    </source>
</evidence>
<feature type="transmembrane region" description="Helical" evidence="6">
    <location>
        <begin position="34"/>
        <end position="55"/>
    </location>
</feature>
<evidence type="ECO:0000256" key="1">
    <source>
        <dbReference type="ARBA" id="ARBA00004141"/>
    </source>
</evidence>
<feature type="domain" description="EamA" evidence="7">
    <location>
        <begin position="6"/>
        <end position="142"/>
    </location>
</feature>
<protein>
    <submittedName>
        <fullName evidence="8">DMT family transporter</fullName>
    </submittedName>
</protein>
<dbReference type="InterPro" id="IPR000620">
    <property type="entry name" value="EamA_dom"/>
</dbReference>
<evidence type="ECO:0000256" key="3">
    <source>
        <dbReference type="ARBA" id="ARBA00022692"/>
    </source>
</evidence>
<name>A0ABV7VXZ6_9GAMM</name>
<gene>
    <name evidence="8" type="ORF">ACFOMG_12510</name>
</gene>
<comment type="subcellular location">
    <subcellularLocation>
        <location evidence="1">Membrane</location>
        <topology evidence="1">Multi-pass membrane protein</topology>
    </subcellularLocation>
</comment>
<dbReference type="InterPro" id="IPR050638">
    <property type="entry name" value="AA-Vitamin_Transporters"/>
</dbReference>
<proteinExistence type="inferred from homology"/>
<keyword evidence="9" id="KW-1185">Reference proteome</keyword>
<feature type="transmembrane region" description="Helical" evidence="6">
    <location>
        <begin position="210"/>
        <end position="233"/>
    </location>
</feature>
<feature type="transmembrane region" description="Helical" evidence="6">
    <location>
        <begin position="104"/>
        <end position="121"/>
    </location>
</feature>
<sequence length="293" mass="32323">MANNNKAVTLALMAVLLWSTVATAFKLALADLTPLWLLAIASLTSLLFLTGHLLWQQRLTQAWQALQRQRFFYLRQGLINPLFYYLVLFQAYDLLPAQQAQSINYTWALTMSLLAVPMLGQRLFGRDILALFMAYIGVVVIATQGRLLALEFASISGVLLALFSTLLWSLYWIWNTAAKDEPEISLWSGFLIATPVIWLLAGWQGVPSSLAVSAGLAAVYVGLFEMGVTFLLWQKAMQATDRAASIGSLIFLSPFLSLIFISQILGEDIHPATFVGLVLIIAGLAVQKLKKPA</sequence>
<dbReference type="Proteomes" id="UP001595722">
    <property type="component" value="Unassembled WGS sequence"/>
</dbReference>
<evidence type="ECO:0000256" key="6">
    <source>
        <dbReference type="SAM" id="Phobius"/>
    </source>
</evidence>
<evidence type="ECO:0000313" key="8">
    <source>
        <dbReference type="EMBL" id="MFC3680923.1"/>
    </source>
</evidence>
<feature type="domain" description="EamA" evidence="7">
    <location>
        <begin position="156"/>
        <end position="286"/>
    </location>
</feature>
<keyword evidence="3 6" id="KW-0812">Transmembrane</keyword>
<organism evidence="8 9">
    <name type="scientific">Bacterioplanoides pacificum</name>
    <dbReference type="NCBI Taxonomy" id="1171596"/>
    <lineage>
        <taxon>Bacteria</taxon>
        <taxon>Pseudomonadati</taxon>
        <taxon>Pseudomonadota</taxon>
        <taxon>Gammaproteobacteria</taxon>
        <taxon>Oceanospirillales</taxon>
        <taxon>Oceanospirillaceae</taxon>
        <taxon>Bacterioplanoides</taxon>
    </lineage>
</organism>
<dbReference type="RefSeq" id="WP_376867026.1">
    <property type="nucleotide sequence ID" value="NZ_JBHRYB010000013.1"/>
</dbReference>
<comment type="similarity">
    <text evidence="2">Belongs to the EamA transporter family.</text>
</comment>
<feature type="transmembrane region" description="Helical" evidence="6">
    <location>
        <begin position="186"/>
        <end position="204"/>
    </location>
</feature>
<feature type="transmembrane region" description="Helical" evidence="6">
    <location>
        <begin position="155"/>
        <end position="174"/>
    </location>
</feature>
<dbReference type="PANTHER" id="PTHR32322">
    <property type="entry name" value="INNER MEMBRANE TRANSPORTER"/>
    <property type="match status" value="1"/>
</dbReference>
<feature type="transmembrane region" description="Helical" evidence="6">
    <location>
        <begin position="71"/>
        <end position="92"/>
    </location>
</feature>
<accession>A0ABV7VXZ6</accession>
<dbReference type="SUPFAM" id="SSF103481">
    <property type="entry name" value="Multidrug resistance efflux transporter EmrE"/>
    <property type="match status" value="2"/>
</dbReference>
<reference evidence="9" key="1">
    <citation type="journal article" date="2019" name="Int. J. Syst. Evol. Microbiol.">
        <title>The Global Catalogue of Microorganisms (GCM) 10K type strain sequencing project: providing services to taxonomists for standard genome sequencing and annotation.</title>
        <authorList>
            <consortium name="The Broad Institute Genomics Platform"/>
            <consortium name="The Broad Institute Genome Sequencing Center for Infectious Disease"/>
            <person name="Wu L."/>
            <person name="Ma J."/>
        </authorList>
    </citation>
    <scope>NUCLEOTIDE SEQUENCE [LARGE SCALE GENOMIC DNA]</scope>
    <source>
        <strain evidence="9">KCTC 42424</strain>
    </source>
</reference>
<dbReference type="EMBL" id="JBHRYB010000013">
    <property type="protein sequence ID" value="MFC3680923.1"/>
    <property type="molecule type" value="Genomic_DNA"/>
</dbReference>
<feature type="transmembrane region" description="Helical" evidence="6">
    <location>
        <begin position="128"/>
        <end position="149"/>
    </location>
</feature>
<evidence type="ECO:0000259" key="7">
    <source>
        <dbReference type="Pfam" id="PF00892"/>
    </source>
</evidence>
<comment type="caution">
    <text evidence="8">The sequence shown here is derived from an EMBL/GenBank/DDBJ whole genome shotgun (WGS) entry which is preliminary data.</text>
</comment>
<keyword evidence="4 6" id="KW-1133">Transmembrane helix</keyword>
<dbReference type="InterPro" id="IPR037185">
    <property type="entry name" value="EmrE-like"/>
</dbReference>
<evidence type="ECO:0000256" key="5">
    <source>
        <dbReference type="ARBA" id="ARBA00023136"/>
    </source>
</evidence>
<evidence type="ECO:0000313" key="9">
    <source>
        <dbReference type="Proteomes" id="UP001595722"/>
    </source>
</evidence>